<dbReference type="Gene3D" id="3.80.10.10">
    <property type="entry name" value="Ribonuclease Inhibitor"/>
    <property type="match status" value="2"/>
</dbReference>
<dbReference type="GO" id="GO:0006952">
    <property type="term" value="P:defense response"/>
    <property type="evidence" value="ECO:0007669"/>
    <property type="project" value="UniProtKB-KW"/>
</dbReference>
<protein>
    <submittedName>
        <fullName evidence="2">Uncharacterized protein</fullName>
    </submittedName>
</protein>
<evidence type="ECO:0000256" key="1">
    <source>
        <dbReference type="ARBA" id="ARBA00022821"/>
    </source>
</evidence>
<sequence>MELESVSSLRKLKKMALYFGKVSILPEEIGAFLCRLKDLDIRDCHRIKSLPILPSSLLALTIQSCSLLERLPDLSNLKNLSKLWVTECRKLSEIKGLGNLPSLKDLDTTGCLLMRLDGLERLDRLHNFKRLRMDSCRSLTRLPKLPPSLEKLSLSGCEQLGEIEVVAELESLQKLDISSCRSLMKLLNLSKLQRLELFDMRDCESITEISGLRGTE</sequence>
<organism evidence="2 3">
    <name type="scientific">Punica granatum</name>
    <name type="common">Pomegranate</name>
    <dbReference type="NCBI Taxonomy" id="22663"/>
    <lineage>
        <taxon>Eukaryota</taxon>
        <taxon>Viridiplantae</taxon>
        <taxon>Streptophyta</taxon>
        <taxon>Embryophyta</taxon>
        <taxon>Tracheophyta</taxon>
        <taxon>Spermatophyta</taxon>
        <taxon>Magnoliopsida</taxon>
        <taxon>eudicotyledons</taxon>
        <taxon>Gunneridae</taxon>
        <taxon>Pentapetalae</taxon>
        <taxon>rosids</taxon>
        <taxon>malvids</taxon>
        <taxon>Myrtales</taxon>
        <taxon>Lythraceae</taxon>
        <taxon>Punica</taxon>
    </lineage>
</organism>
<keyword evidence="1" id="KW-0611">Plant defense</keyword>
<dbReference type="InterPro" id="IPR032675">
    <property type="entry name" value="LRR_dom_sf"/>
</dbReference>
<dbReference type="SUPFAM" id="SSF52058">
    <property type="entry name" value="L domain-like"/>
    <property type="match status" value="1"/>
</dbReference>
<dbReference type="Proteomes" id="UP000197138">
    <property type="component" value="Unassembled WGS sequence"/>
</dbReference>
<gene>
    <name evidence="2" type="ORF">CDL15_Pgr019545</name>
</gene>
<evidence type="ECO:0000313" key="3">
    <source>
        <dbReference type="Proteomes" id="UP000197138"/>
    </source>
</evidence>
<comment type="caution">
    <text evidence="2">The sequence shown here is derived from an EMBL/GenBank/DDBJ whole genome shotgun (WGS) entry which is preliminary data.</text>
</comment>
<proteinExistence type="predicted"/>
<reference evidence="3" key="1">
    <citation type="journal article" date="2017" name="Plant J.">
        <title>The pomegranate (Punica granatum L.) genome and the genomics of punicalagin biosynthesis.</title>
        <authorList>
            <person name="Qin G."/>
            <person name="Xu C."/>
            <person name="Ming R."/>
            <person name="Tang H."/>
            <person name="Guyot R."/>
            <person name="Kramer E.M."/>
            <person name="Hu Y."/>
            <person name="Yi X."/>
            <person name="Qi Y."/>
            <person name="Xu X."/>
            <person name="Gao Z."/>
            <person name="Pan H."/>
            <person name="Jian J."/>
            <person name="Tian Y."/>
            <person name="Yue Z."/>
            <person name="Xu Y."/>
        </authorList>
    </citation>
    <scope>NUCLEOTIDE SEQUENCE [LARGE SCALE GENOMIC DNA]</scope>
    <source>
        <strain evidence="3">cv. Dabenzi</strain>
    </source>
</reference>
<evidence type="ECO:0000313" key="2">
    <source>
        <dbReference type="EMBL" id="OWM80265.1"/>
    </source>
</evidence>
<dbReference type="PANTHER" id="PTHR36766:SF30">
    <property type="entry name" value="TIR-NBS TYPE DISEASE RESISTANCE PROTEIN-RELATED"/>
    <property type="match status" value="1"/>
</dbReference>
<accession>A0A218X4V4</accession>
<dbReference type="AlphaFoldDB" id="A0A218X4V4"/>
<dbReference type="EMBL" id="MTKT01002229">
    <property type="protein sequence ID" value="OWM80265.1"/>
    <property type="molecule type" value="Genomic_DNA"/>
</dbReference>
<name>A0A218X4V4_PUNGR</name>
<dbReference type="PANTHER" id="PTHR36766">
    <property type="entry name" value="PLANT BROAD-SPECTRUM MILDEW RESISTANCE PROTEIN RPW8"/>
    <property type="match status" value="1"/>
</dbReference>